<dbReference type="Gene3D" id="3.10.20.90">
    <property type="entry name" value="Phosphatidylinositol 3-kinase Catalytic Subunit, Chain A, domain 1"/>
    <property type="match status" value="1"/>
</dbReference>
<gene>
    <name evidence="4" type="ORF">G6F51_003710</name>
</gene>
<dbReference type="SMART" id="SM00220">
    <property type="entry name" value="S_TKc"/>
    <property type="match status" value="1"/>
</dbReference>
<dbReference type="EMBL" id="JAANIT010000377">
    <property type="protein sequence ID" value="KAG1548346.1"/>
    <property type="molecule type" value="Genomic_DNA"/>
</dbReference>
<dbReference type="PROSITE" id="PS50011">
    <property type="entry name" value="PROTEIN_KINASE_DOM"/>
    <property type="match status" value="1"/>
</dbReference>
<dbReference type="Gene3D" id="1.10.510.10">
    <property type="entry name" value="Transferase(Phosphotransferase) domain 1"/>
    <property type="match status" value="1"/>
</dbReference>
<feature type="region of interest" description="Disordered" evidence="2">
    <location>
        <begin position="763"/>
        <end position="789"/>
    </location>
</feature>
<dbReference type="CDD" id="cd13983">
    <property type="entry name" value="STKc_WNK"/>
    <property type="match status" value="1"/>
</dbReference>
<dbReference type="PANTHER" id="PTHR13902">
    <property type="entry name" value="SERINE/THREONINE-PROTEIN KINASE WNK WITH NO LYSINE -RELATED"/>
    <property type="match status" value="1"/>
</dbReference>
<dbReference type="OrthoDB" id="4062651at2759"/>
<protein>
    <recommendedName>
        <fullName evidence="3">Protein kinase domain-containing protein</fullName>
    </recommendedName>
</protein>
<feature type="domain" description="Protein kinase" evidence="3">
    <location>
        <begin position="242"/>
        <end position="494"/>
    </location>
</feature>
<feature type="compositionally biased region" description="Low complexity" evidence="2">
    <location>
        <begin position="766"/>
        <end position="777"/>
    </location>
</feature>
<dbReference type="SUPFAM" id="SSF56112">
    <property type="entry name" value="Protein kinase-like (PK-like)"/>
    <property type="match status" value="1"/>
</dbReference>
<accession>A0A9P6YH10</accession>
<dbReference type="GO" id="GO:0004672">
    <property type="term" value="F:protein kinase activity"/>
    <property type="evidence" value="ECO:0007669"/>
    <property type="project" value="InterPro"/>
</dbReference>
<keyword evidence="1" id="KW-0175">Coiled coil</keyword>
<dbReference type="InterPro" id="IPR008271">
    <property type="entry name" value="Ser/Thr_kinase_AS"/>
</dbReference>
<dbReference type="Proteomes" id="UP000717996">
    <property type="component" value="Unassembled WGS sequence"/>
</dbReference>
<feature type="coiled-coil region" evidence="1">
    <location>
        <begin position="589"/>
        <end position="644"/>
    </location>
</feature>
<evidence type="ECO:0000256" key="1">
    <source>
        <dbReference type="SAM" id="Coils"/>
    </source>
</evidence>
<dbReference type="Pfam" id="PF00069">
    <property type="entry name" value="Pkinase"/>
    <property type="match status" value="1"/>
</dbReference>
<dbReference type="InterPro" id="IPR000719">
    <property type="entry name" value="Prot_kinase_dom"/>
</dbReference>
<dbReference type="InterPro" id="IPR011009">
    <property type="entry name" value="Kinase-like_dom_sf"/>
</dbReference>
<comment type="caution">
    <text evidence="4">The sequence shown here is derived from an EMBL/GenBank/DDBJ whole genome shotgun (WGS) entry which is preliminary data.</text>
</comment>
<reference evidence="4" key="1">
    <citation type="journal article" date="2020" name="Microb. Genom.">
        <title>Genetic diversity of clinical and environmental Mucorales isolates obtained from an investigation of mucormycosis cases among solid organ transplant recipients.</title>
        <authorList>
            <person name="Nguyen M.H."/>
            <person name="Kaul D."/>
            <person name="Muto C."/>
            <person name="Cheng S.J."/>
            <person name="Richter R.A."/>
            <person name="Bruno V.M."/>
            <person name="Liu G."/>
            <person name="Beyhan S."/>
            <person name="Sundermann A.J."/>
            <person name="Mounaud S."/>
            <person name="Pasculle A.W."/>
            <person name="Nierman W.C."/>
            <person name="Driscoll E."/>
            <person name="Cumbie R."/>
            <person name="Clancy C.J."/>
            <person name="Dupont C.L."/>
        </authorList>
    </citation>
    <scope>NUCLEOTIDE SEQUENCE</scope>
    <source>
        <strain evidence="4">GL16</strain>
    </source>
</reference>
<proteinExistence type="predicted"/>
<name>A0A9P6YH10_RHIOR</name>
<organism evidence="4 5">
    <name type="scientific">Rhizopus oryzae</name>
    <name type="common">Mucormycosis agent</name>
    <name type="synonym">Rhizopus arrhizus var. delemar</name>
    <dbReference type="NCBI Taxonomy" id="64495"/>
    <lineage>
        <taxon>Eukaryota</taxon>
        <taxon>Fungi</taxon>
        <taxon>Fungi incertae sedis</taxon>
        <taxon>Mucoromycota</taxon>
        <taxon>Mucoromycotina</taxon>
        <taxon>Mucoromycetes</taxon>
        <taxon>Mucorales</taxon>
        <taxon>Mucorineae</taxon>
        <taxon>Rhizopodaceae</taxon>
        <taxon>Rhizopus</taxon>
    </lineage>
</organism>
<dbReference type="FunFam" id="1.10.510.10:FF:001565">
    <property type="entry name" value="WNK protein kinase"/>
    <property type="match status" value="1"/>
</dbReference>
<dbReference type="PROSITE" id="PS00108">
    <property type="entry name" value="PROTEIN_KINASE_ST"/>
    <property type="match status" value="1"/>
</dbReference>
<evidence type="ECO:0000256" key="2">
    <source>
        <dbReference type="SAM" id="MobiDB-lite"/>
    </source>
</evidence>
<dbReference type="Gene3D" id="3.30.200.20">
    <property type="entry name" value="Phosphorylase Kinase, domain 1"/>
    <property type="match status" value="1"/>
</dbReference>
<evidence type="ECO:0000259" key="3">
    <source>
        <dbReference type="PROSITE" id="PS50011"/>
    </source>
</evidence>
<dbReference type="InterPro" id="IPR050588">
    <property type="entry name" value="WNK_Ser-Thr_kinase"/>
</dbReference>
<evidence type="ECO:0000313" key="4">
    <source>
        <dbReference type="EMBL" id="KAG1548346.1"/>
    </source>
</evidence>
<dbReference type="AlphaFoldDB" id="A0A9P6YH10"/>
<evidence type="ECO:0000313" key="5">
    <source>
        <dbReference type="Proteomes" id="UP000717996"/>
    </source>
</evidence>
<sequence length="789" mass="89901">MLLFRSHSEHTTVLQVRYANTPTSHATVQSIHRKLRLPSYFRNELADYSLIANLSCKFNDDATFVIGNRSSLKFRLYKPICGVIFRRLLQKVGFCVLPIYEFRTSSDVAFFNNQEDPESMMMACKANVEHVAPEISSFSCLVIADQRLDVLATAMSAEQETSNTINSLHVKFSPDNTNEPIEYSNYYAPLQNNEVIPNDYPTRTSFRIDNPYGIHPPHEIIDQSSSRDSEKVVEVSPNERYVRLNTLLGKGAYKVVYKAIDRDEGYEVAWNTMQAMSNPNNKDLEHEIQILKSVRHPNIIAFHDAWYGDNEFVFVTELMTSGTLREYIRKLVPLPNLKIIKRWSRQILKGLAYLHGHNPPIIHRDIKCDNIFINGAHGEVKIGDMGTAEMKLGKKYTLIGTPEFMAPEMYEEQGYSEKVDIYAFGMCLLEMATGEYPYGECKNAAQIYKKVSAGVKPACLSKVVNPEVLSVIENCLSNEDERMSAQEILEHSFLAVEPDVVLLAADPDNVHLTLQVVFKGMDKLSVKFDFNVETDTAEEVVREMIEEQVLPERYQQHITKEINRILRDIDKPSESEQAEQVRRSVWRRESDIRNELERTRAELNQANERVLEIEQKYETYESRVLAAENKYREALRTLKELEELKLPAIAEVDNKPPNEIMNSLSINSPSTAVSQSLDEREREKLVNHILDEYSDDTDISVFVTDCALASHRGADKAQEWAKKLQNQDIMTVGDLRDLHDEDWAGIGLTVFALRALKNMLKGKRLAASSPSPQQQTPASPPQVIQSPPS</sequence>
<dbReference type="GO" id="GO:0005524">
    <property type="term" value="F:ATP binding"/>
    <property type="evidence" value="ECO:0007669"/>
    <property type="project" value="InterPro"/>
</dbReference>